<dbReference type="STRING" id="436010.A0A167XFV0"/>
<proteinExistence type="predicted"/>
<dbReference type="EMBL" id="KV417759">
    <property type="protein sequence ID" value="KZP07171.1"/>
    <property type="molecule type" value="Genomic_DNA"/>
</dbReference>
<reference evidence="2 3" key="1">
    <citation type="journal article" date="2016" name="Mol. Biol. Evol.">
        <title>Comparative Genomics of Early-Diverging Mushroom-Forming Fungi Provides Insights into the Origins of Lignocellulose Decay Capabilities.</title>
        <authorList>
            <person name="Nagy L.G."/>
            <person name="Riley R."/>
            <person name="Tritt A."/>
            <person name="Adam C."/>
            <person name="Daum C."/>
            <person name="Floudas D."/>
            <person name="Sun H."/>
            <person name="Yadav J.S."/>
            <person name="Pangilinan J."/>
            <person name="Larsson K.H."/>
            <person name="Matsuura K."/>
            <person name="Barry K."/>
            <person name="Labutti K."/>
            <person name="Kuo R."/>
            <person name="Ohm R.A."/>
            <person name="Bhattacharya S.S."/>
            <person name="Shirouzu T."/>
            <person name="Yoshinaga Y."/>
            <person name="Martin F.M."/>
            <person name="Grigoriev I.V."/>
            <person name="Hibbett D.S."/>
        </authorList>
    </citation>
    <scope>NUCLEOTIDE SEQUENCE [LARGE SCALE GENOMIC DNA]</scope>
    <source>
        <strain evidence="2 3">CBS 109695</strain>
    </source>
</reference>
<accession>A0A167XFV0</accession>
<evidence type="ECO:0000313" key="2">
    <source>
        <dbReference type="EMBL" id="KZP07171.1"/>
    </source>
</evidence>
<keyword evidence="3" id="KW-1185">Reference proteome</keyword>
<evidence type="ECO:0000313" key="3">
    <source>
        <dbReference type="Proteomes" id="UP000076532"/>
    </source>
</evidence>
<feature type="compositionally biased region" description="Polar residues" evidence="1">
    <location>
        <begin position="1"/>
        <end position="11"/>
    </location>
</feature>
<protein>
    <submittedName>
        <fullName evidence="2">Uncharacterized protein</fullName>
    </submittedName>
</protein>
<organism evidence="2 3">
    <name type="scientific">Athelia psychrophila</name>
    <dbReference type="NCBI Taxonomy" id="1759441"/>
    <lineage>
        <taxon>Eukaryota</taxon>
        <taxon>Fungi</taxon>
        <taxon>Dikarya</taxon>
        <taxon>Basidiomycota</taxon>
        <taxon>Agaricomycotina</taxon>
        <taxon>Agaricomycetes</taxon>
        <taxon>Agaricomycetidae</taxon>
        <taxon>Atheliales</taxon>
        <taxon>Atheliaceae</taxon>
        <taxon>Athelia</taxon>
    </lineage>
</organism>
<feature type="region of interest" description="Disordered" evidence="1">
    <location>
        <begin position="1"/>
        <end position="33"/>
    </location>
</feature>
<dbReference type="OrthoDB" id="2019015at2759"/>
<dbReference type="AlphaFoldDB" id="A0A167XFV0"/>
<feature type="compositionally biased region" description="Polar residues" evidence="1">
    <location>
        <begin position="18"/>
        <end position="27"/>
    </location>
</feature>
<gene>
    <name evidence="2" type="ORF">FIBSPDRAFT_965845</name>
</gene>
<name>A0A167XFV0_9AGAM</name>
<evidence type="ECO:0000256" key="1">
    <source>
        <dbReference type="SAM" id="MobiDB-lite"/>
    </source>
</evidence>
<sequence length="155" mass="17609">MTRRITSSTVSRYDPTREQSSSTSLADTQDPPLLKPHVFQRRHLWSNDENNPGEVISQKRRKQLSHRGKHYTVTVPCMILINGKNHTQFAGSWTILNRYDIARVSGLAAAYRLGADYTFNNHAEASGCSHCMWMQVMGRGCERTTERDSALEVLV</sequence>
<dbReference type="Proteomes" id="UP000076532">
    <property type="component" value="Unassembled WGS sequence"/>
</dbReference>